<comment type="caution">
    <text evidence="2">The sequence shown here is derived from an EMBL/GenBank/DDBJ whole genome shotgun (WGS) entry which is preliminary data.</text>
</comment>
<dbReference type="RefSeq" id="WP_132403227.1">
    <property type="nucleotide sequence ID" value="NZ_SMKA01000014.1"/>
</dbReference>
<sequence>MTLDEVDALLGPEADHRVAERVFLAEGWTPCGAGDWASALRSPGGDLAVRISPFDPAGPYVAEIYREAAHTRQVPRLFVHRRLAGGGDLSVMEWLAAVPEVEAVAFHRAIAEAAPEVAELADVIRRVHERAQVELPWCGPIDVNPDNVMRAADGRLVIADLFSAAGPELYRTAADDPALVAARIPEWERRFMVEIPLTSSGPWEPGAQEKLRAGLAAADAARSRS</sequence>
<evidence type="ECO:0008006" key="4">
    <source>
        <dbReference type="Google" id="ProtNLM"/>
    </source>
</evidence>
<evidence type="ECO:0000256" key="1">
    <source>
        <dbReference type="SAM" id="MobiDB-lite"/>
    </source>
</evidence>
<feature type="compositionally biased region" description="Low complexity" evidence="1">
    <location>
        <begin position="213"/>
        <end position="225"/>
    </location>
</feature>
<feature type="region of interest" description="Disordered" evidence="1">
    <location>
        <begin position="203"/>
        <end position="225"/>
    </location>
</feature>
<dbReference type="SUPFAM" id="SSF56112">
    <property type="entry name" value="Protein kinase-like (PK-like)"/>
    <property type="match status" value="1"/>
</dbReference>
<dbReference type="OrthoDB" id="8479221at2"/>
<dbReference type="AlphaFoldDB" id="A0A4R4QDF7"/>
<keyword evidence="3" id="KW-1185">Reference proteome</keyword>
<dbReference type="EMBL" id="SMKA01000014">
    <property type="protein sequence ID" value="TDC33420.1"/>
    <property type="molecule type" value="Genomic_DNA"/>
</dbReference>
<name>A0A4R4QDF7_9ACTN</name>
<proteinExistence type="predicted"/>
<accession>A0A4R4QDF7</accession>
<dbReference type="InterPro" id="IPR011009">
    <property type="entry name" value="Kinase-like_dom_sf"/>
</dbReference>
<evidence type="ECO:0000313" key="2">
    <source>
        <dbReference type="EMBL" id="TDC33420.1"/>
    </source>
</evidence>
<gene>
    <name evidence="2" type="ORF">E1261_06200</name>
</gene>
<reference evidence="2 3" key="1">
    <citation type="submission" date="2019-03" db="EMBL/GenBank/DDBJ databases">
        <title>Draft genome sequences of novel Actinobacteria.</title>
        <authorList>
            <person name="Sahin N."/>
            <person name="Ay H."/>
            <person name="Saygin H."/>
        </authorList>
    </citation>
    <scope>NUCLEOTIDE SEQUENCE [LARGE SCALE GENOMIC DNA]</scope>
    <source>
        <strain evidence="2 3">JCM 30547</strain>
    </source>
</reference>
<dbReference type="Proteomes" id="UP000295075">
    <property type="component" value="Unassembled WGS sequence"/>
</dbReference>
<evidence type="ECO:0000313" key="3">
    <source>
        <dbReference type="Proteomes" id="UP000295075"/>
    </source>
</evidence>
<protein>
    <recommendedName>
        <fullName evidence="4">Aminoglycoside phosphotransferase domain-containing protein</fullName>
    </recommendedName>
</protein>
<organism evidence="2 3">
    <name type="scientific">Kribbella albertanoniae</name>
    <dbReference type="NCBI Taxonomy" id="1266829"/>
    <lineage>
        <taxon>Bacteria</taxon>
        <taxon>Bacillati</taxon>
        <taxon>Actinomycetota</taxon>
        <taxon>Actinomycetes</taxon>
        <taxon>Propionibacteriales</taxon>
        <taxon>Kribbellaceae</taxon>
        <taxon>Kribbella</taxon>
    </lineage>
</organism>